<organism evidence="1">
    <name type="scientific">Pectobacterium carotovorum</name>
    <name type="common">Erwinia carotovora</name>
    <dbReference type="NCBI Taxonomy" id="554"/>
    <lineage>
        <taxon>Bacteria</taxon>
        <taxon>Pseudomonadati</taxon>
        <taxon>Pseudomonadota</taxon>
        <taxon>Gammaproteobacteria</taxon>
        <taxon>Enterobacterales</taxon>
        <taxon>Pectobacteriaceae</taxon>
        <taxon>Pectobacterium</taxon>
    </lineage>
</organism>
<keyword evidence="1" id="KW-0614">Plasmid</keyword>
<dbReference type="AlphaFoldDB" id="A0A0N9NR58"/>
<name>A0A0N9NR58_PECCA</name>
<reference evidence="1" key="2">
    <citation type="submission" date="2015-07" db="EMBL/GenBank/DDBJ databases">
        <authorList>
            <person name="Welte C."/>
            <person name="de Graaf R."/>
            <person name="van den Bosch T.J.M."/>
            <person name="Op den Camp H."/>
            <person name="van Dam N."/>
            <person name="Jetten M."/>
        </authorList>
    </citation>
    <scope>NUCLEOTIDE SEQUENCE</scope>
    <source>
        <plasmid evidence="1">Drgb3</plasmid>
    </source>
</reference>
<dbReference type="RefSeq" id="WP_181375070.1">
    <property type="nucleotide sequence ID" value="NZ_KT351734.1"/>
</dbReference>
<protein>
    <recommendedName>
        <fullName evidence="2">HTH luxR-type domain-containing protein</fullName>
    </recommendedName>
</protein>
<proteinExistence type="predicted"/>
<reference evidence="1" key="1">
    <citation type="journal article" date="2015" name="Environ. Microbiol.">
        <title>Plasmids from the gut microbiome of cabbage root fly larvae encode SaxA that catalyses the conversion of the plant toxin 2-phenylethyl isothiocyanate.</title>
        <authorList>
            <person name="Welte C.U."/>
            <person name="de Graaf R.M."/>
            <person name="van den Bosch T.J."/>
            <person name="Op den Camp H.J."/>
            <person name="van Dam N.M."/>
            <person name="Jetten M.S."/>
        </authorList>
    </citation>
    <scope>NUCLEOTIDE SEQUENCE</scope>
    <source>
        <plasmid evidence="1">Drgb3</plasmid>
    </source>
</reference>
<accession>A0A0N9NR58</accession>
<geneLocation type="plasmid" evidence="1">
    <name>Drgb3</name>
</geneLocation>
<evidence type="ECO:0000313" key="1">
    <source>
        <dbReference type="EMBL" id="ALG88541.1"/>
    </source>
</evidence>
<evidence type="ECO:0008006" key="2">
    <source>
        <dbReference type="Google" id="ProtNLM"/>
    </source>
</evidence>
<sequence>MDNRVALKTGVVVRIVTEDLYLNKGLQILINESMECYNSLQSGVIPDYKNMVHVVLVDTRCLGAGRAEWKKLSKVIREADRYAFISYSDASLDEISHLSLLGAVADLRHRLACFITTLADNKPSGSSKLLSRLNYIEQLLVTFLIYEFNINELHEIMKVSKKCVCRVRSQVMQKYRLKNRKELHTMLKLHEFVSYMSTEKVISDKSRKRVHTEGRADICV</sequence>
<dbReference type="EMBL" id="KT351734">
    <property type="protein sequence ID" value="ALG88541.1"/>
    <property type="molecule type" value="Genomic_DNA"/>
</dbReference>